<protein>
    <submittedName>
        <fullName evidence="1">Uncharacterized protein</fullName>
    </submittedName>
</protein>
<dbReference type="AlphaFoldDB" id="A0A1I4YAW9"/>
<evidence type="ECO:0000313" key="2">
    <source>
        <dbReference type="Proteomes" id="UP000198867"/>
    </source>
</evidence>
<dbReference type="Proteomes" id="UP000198867">
    <property type="component" value="Unassembled WGS sequence"/>
</dbReference>
<name>A0A1I4YAW9_9MICO</name>
<gene>
    <name evidence="1" type="ORF">SAMN05216219_0082</name>
</gene>
<organism evidence="1 2">
    <name type="scientific">Mycetocola miduiensis</name>
    <dbReference type="NCBI Taxonomy" id="995034"/>
    <lineage>
        <taxon>Bacteria</taxon>
        <taxon>Bacillati</taxon>
        <taxon>Actinomycetota</taxon>
        <taxon>Actinomycetes</taxon>
        <taxon>Micrococcales</taxon>
        <taxon>Microbacteriaceae</taxon>
        <taxon>Mycetocola</taxon>
    </lineage>
</organism>
<reference evidence="2" key="1">
    <citation type="submission" date="2016-10" db="EMBL/GenBank/DDBJ databases">
        <authorList>
            <person name="Varghese N."/>
            <person name="Submissions S."/>
        </authorList>
    </citation>
    <scope>NUCLEOTIDE SEQUENCE [LARGE SCALE GENOMIC DNA]</scope>
    <source>
        <strain evidence="2">CGMCC 1.11101</strain>
    </source>
</reference>
<evidence type="ECO:0000313" key="1">
    <source>
        <dbReference type="EMBL" id="SFN35165.1"/>
    </source>
</evidence>
<sequence>MSTWPYGARQPDTAENYRGWFAEMQAPPHCQEVQIGAGNVVVRAPFGWRQAQTGLFRVIVHRLTVDGRDYFLPEPITELRSKILAAIQAGGGYVNIPPLRGGPGIDILFSPGMPVLWTQIDVGGDNGTEPSTSADAELDDAFGL</sequence>
<dbReference type="EMBL" id="FOVM01000001">
    <property type="protein sequence ID" value="SFN35165.1"/>
    <property type="molecule type" value="Genomic_DNA"/>
</dbReference>
<proteinExistence type="predicted"/>
<accession>A0A1I4YAW9</accession>
<keyword evidence="2" id="KW-1185">Reference proteome</keyword>